<organism evidence="2">
    <name type="scientific">termite gut metagenome</name>
    <dbReference type="NCBI Taxonomy" id="433724"/>
    <lineage>
        <taxon>unclassified sequences</taxon>
        <taxon>metagenomes</taxon>
        <taxon>organismal metagenomes</taxon>
    </lineage>
</organism>
<dbReference type="SUPFAM" id="SSF51182">
    <property type="entry name" value="RmlC-like cupins"/>
    <property type="match status" value="1"/>
</dbReference>
<keyword evidence="2" id="KW-0560">Oxidoreductase</keyword>
<dbReference type="AlphaFoldDB" id="A0A5J4R5P0"/>
<evidence type="ECO:0000259" key="1">
    <source>
        <dbReference type="Pfam" id="PF07883"/>
    </source>
</evidence>
<reference evidence="2" key="1">
    <citation type="submission" date="2019-03" db="EMBL/GenBank/DDBJ databases">
        <title>Single cell metagenomics reveals metabolic interactions within the superorganism composed of flagellate Streblomastix strix and complex community of Bacteroidetes bacteria on its surface.</title>
        <authorList>
            <person name="Treitli S.C."/>
            <person name="Kolisko M."/>
            <person name="Husnik F."/>
            <person name="Keeling P."/>
            <person name="Hampl V."/>
        </authorList>
    </citation>
    <scope>NUCLEOTIDE SEQUENCE</scope>
    <source>
        <strain evidence="2">STM</strain>
    </source>
</reference>
<dbReference type="Pfam" id="PF07883">
    <property type="entry name" value="Cupin_2"/>
    <property type="match status" value="1"/>
</dbReference>
<protein>
    <submittedName>
        <fullName evidence="2">3-hydroxyanthranilate 3 4-dioxygenase</fullName>
        <ecNumber evidence="2">1.13.11.6</ecNumber>
    </submittedName>
</protein>
<dbReference type="InterPro" id="IPR011051">
    <property type="entry name" value="RmlC_Cupin_sf"/>
</dbReference>
<dbReference type="GO" id="GO:0000334">
    <property type="term" value="F:3-hydroxyanthranilate 3,4-dioxygenase activity"/>
    <property type="evidence" value="ECO:0007669"/>
    <property type="project" value="UniProtKB-EC"/>
</dbReference>
<keyword evidence="2" id="KW-0223">Dioxygenase</keyword>
<dbReference type="InterPro" id="IPR013096">
    <property type="entry name" value="Cupin_2"/>
</dbReference>
<proteinExistence type="predicted"/>
<gene>
    <name evidence="2" type="ORF">EZS27_021843</name>
</gene>
<dbReference type="PANTHER" id="PTHR40112">
    <property type="entry name" value="H2HPP ISOMERASE"/>
    <property type="match status" value="1"/>
</dbReference>
<comment type="caution">
    <text evidence="2">The sequence shown here is derived from an EMBL/GenBank/DDBJ whole genome shotgun (WGS) entry which is preliminary data.</text>
</comment>
<name>A0A5J4R5P0_9ZZZZ</name>
<dbReference type="InterPro" id="IPR014710">
    <property type="entry name" value="RmlC-like_jellyroll"/>
</dbReference>
<accession>A0A5J4R5P0</accession>
<dbReference type="EMBL" id="SNRY01001664">
    <property type="protein sequence ID" value="KAA6329336.1"/>
    <property type="molecule type" value="Genomic_DNA"/>
</dbReference>
<dbReference type="EC" id="1.13.11.6" evidence="2"/>
<dbReference type="PANTHER" id="PTHR40112:SF1">
    <property type="entry name" value="H2HPP ISOMERASE"/>
    <property type="match status" value="1"/>
</dbReference>
<dbReference type="Gene3D" id="2.60.120.10">
    <property type="entry name" value="Jelly Rolls"/>
    <property type="match status" value="1"/>
</dbReference>
<sequence length="120" mass="13759">MSIQKTFPENLFLEYDQVEPIIVSNNVTRKFVYLNDLMTVIVDFSNGPMEKPDPFHSHPAEQTTYVANGEVLVIIGEQQKKLKAGDIFIVPSNVPHTVQSLTQELRLIDNFNPIRKEFIK</sequence>
<dbReference type="InterPro" id="IPR052535">
    <property type="entry name" value="Bacilysin_H2HPP_isomerase"/>
</dbReference>
<evidence type="ECO:0000313" key="2">
    <source>
        <dbReference type="EMBL" id="KAA6329336.1"/>
    </source>
</evidence>
<feature type="domain" description="Cupin type-2" evidence="1">
    <location>
        <begin position="53"/>
        <end position="104"/>
    </location>
</feature>